<name>L9VBX3_HALJB</name>
<proteinExistence type="predicted"/>
<keyword evidence="1" id="KW-1133">Transmembrane helix</keyword>
<evidence type="ECO:0000256" key="1">
    <source>
        <dbReference type="SAM" id="Phobius"/>
    </source>
</evidence>
<keyword evidence="1" id="KW-0472">Membrane</keyword>
<organism evidence="2 3">
    <name type="scientific">Halalkalicoccus jeotgali (strain DSM 18796 / CECT 7217 / JCM 14584 / KCTC 4019 / B3)</name>
    <dbReference type="NCBI Taxonomy" id="795797"/>
    <lineage>
        <taxon>Archaea</taxon>
        <taxon>Methanobacteriati</taxon>
        <taxon>Methanobacteriota</taxon>
        <taxon>Stenosarchaea group</taxon>
        <taxon>Halobacteria</taxon>
        <taxon>Halobacteriales</taxon>
        <taxon>Halococcaceae</taxon>
        <taxon>Halalkalicoccus</taxon>
    </lineage>
</organism>
<dbReference type="EMBL" id="AOHV01000040">
    <property type="protein sequence ID" value="ELY34710.1"/>
    <property type="molecule type" value="Genomic_DNA"/>
</dbReference>
<dbReference type="Pfam" id="PF25959">
    <property type="entry name" value="DUF7996"/>
    <property type="match status" value="1"/>
</dbReference>
<dbReference type="AlphaFoldDB" id="L9VBX3"/>
<comment type="caution">
    <text evidence="2">The sequence shown here is derived from an EMBL/GenBank/DDBJ whole genome shotgun (WGS) entry which is preliminary data.</text>
</comment>
<reference evidence="2 3" key="1">
    <citation type="journal article" date="2014" name="PLoS Genet.">
        <title>Phylogenetically driven sequencing of extremely halophilic archaea reveals strategies for static and dynamic osmo-response.</title>
        <authorList>
            <person name="Becker E.A."/>
            <person name="Seitzer P.M."/>
            <person name="Tritt A."/>
            <person name="Larsen D."/>
            <person name="Krusor M."/>
            <person name="Yao A.I."/>
            <person name="Wu D."/>
            <person name="Madern D."/>
            <person name="Eisen J.A."/>
            <person name="Darling A.E."/>
            <person name="Facciotti M.T."/>
        </authorList>
    </citation>
    <scope>NUCLEOTIDE SEQUENCE [LARGE SCALE GENOMIC DNA]</scope>
    <source>
        <strain evidence="3">DSM 18796 / CECT 7217 / JCM 14584 / KCTC 4019 / B3</strain>
    </source>
</reference>
<dbReference type="PATRIC" id="fig|795797.19.peg.2975"/>
<protein>
    <submittedName>
        <fullName evidence="2">Uncharacterized protein</fullName>
    </submittedName>
</protein>
<accession>L9VBX3</accession>
<keyword evidence="1" id="KW-0812">Transmembrane</keyword>
<feature type="transmembrane region" description="Helical" evidence="1">
    <location>
        <begin position="46"/>
        <end position="64"/>
    </location>
</feature>
<dbReference type="InterPro" id="IPR058309">
    <property type="entry name" value="DUF7996"/>
</dbReference>
<feature type="transmembrane region" description="Helical" evidence="1">
    <location>
        <begin position="14"/>
        <end position="34"/>
    </location>
</feature>
<evidence type="ECO:0000313" key="3">
    <source>
        <dbReference type="Proteomes" id="UP000011645"/>
    </source>
</evidence>
<evidence type="ECO:0000313" key="2">
    <source>
        <dbReference type="EMBL" id="ELY34710.1"/>
    </source>
</evidence>
<sequence>MARTVGMATLSSKAAFVLVLVTGILVPGVMNYVFSVVLDQQMLGRIVWVVGYTLMIAVVWYGWIRPLDITGPEPDAEDVERKVKD</sequence>
<gene>
    <name evidence="2" type="ORF">C497_15708</name>
</gene>
<keyword evidence="3" id="KW-1185">Reference proteome</keyword>
<dbReference type="Proteomes" id="UP000011645">
    <property type="component" value="Unassembled WGS sequence"/>
</dbReference>